<dbReference type="Proteomes" id="UP000009374">
    <property type="component" value="Unassembled WGS sequence"/>
</dbReference>
<evidence type="ECO:0000313" key="1">
    <source>
        <dbReference type="EMBL" id="EES53776.1"/>
    </source>
</evidence>
<keyword evidence="2" id="KW-1185">Reference proteome</keyword>
<sequence length="135" mass="15749">MTPQKTEKERRTNGTYHRGNHQRKELIAEVENGVPSNLLLLAHVHDFIRDSLIDAPSILAIHLQEAQAHAKKVLQSHSGLFSSVQPERMEQSNENFYLKFLEKFQEDFLFEDSRPSTTELSNLYRKTMTFLENYT</sequence>
<evidence type="ECO:0000313" key="2">
    <source>
        <dbReference type="Proteomes" id="UP000009374"/>
    </source>
</evidence>
<dbReference type="EMBL" id="GG693854">
    <property type="protein sequence ID" value="EES53776.1"/>
    <property type="molecule type" value="Genomic_DNA"/>
</dbReference>
<proteinExistence type="predicted"/>
<organism evidence="1 2">
    <name type="scientific">Leptospirillum ferrodiazotrophum</name>
    <dbReference type="NCBI Taxonomy" id="412449"/>
    <lineage>
        <taxon>Bacteria</taxon>
        <taxon>Pseudomonadati</taxon>
        <taxon>Nitrospirota</taxon>
        <taxon>Nitrospiria</taxon>
        <taxon>Nitrospirales</taxon>
        <taxon>Nitrospiraceae</taxon>
        <taxon>Leptospirillum</taxon>
    </lineage>
</organism>
<accession>C6HUD7</accession>
<gene>
    <name evidence="1" type="ORF">UBAL3_49470006a</name>
</gene>
<reference evidence="1 2" key="1">
    <citation type="journal article" date="2009" name="Appl. Environ. Microbiol.">
        <title>Community genomic and proteomic analyses of chemoautotrophic iron-oxidizing "Leptospirillum rubarum" (Group II) and "Leptospirillum ferrodiazotrophum" (Group III) bacteria in acid mine drainage biofilms.</title>
        <authorList>
            <person name="Goltsman D.S."/>
            <person name="Denef V.J."/>
            <person name="Singer S.W."/>
            <person name="VerBerkmoes N.C."/>
            <person name="Lefsrud M."/>
            <person name="Mueller R.S."/>
            <person name="Dick G.J."/>
            <person name="Sun C.L."/>
            <person name="Wheeler K.E."/>
            <person name="Zemla A."/>
            <person name="Baker B.J."/>
            <person name="Hauser L."/>
            <person name="Land M."/>
            <person name="Shah M.B."/>
            <person name="Thelen M.P."/>
            <person name="Hettich R.L."/>
            <person name="Banfield J.F."/>
        </authorList>
    </citation>
    <scope>NUCLEOTIDE SEQUENCE [LARGE SCALE GENOMIC DNA]</scope>
</reference>
<protein>
    <submittedName>
        <fullName evidence="1">Uncharacterized protein</fullName>
    </submittedName>
</protein>
<name>C6HUD7_9BACT</name>
<dbReference type="AlphaFoldDB" id="C6HUD7"/>